<dbReference type="EMBL" id="CAEZSF010000191">
    <property type="protein sequence ID" value="CAB4550742.1"/>
    <property type="molecule type" value="Genomic_DNA"/>
</dbReference>
<organism evidence="3">
    <name type="scientific">freshwater metagenome</name>
    <dbReference type="NCBI Taxonomy" id="449393"/>
    <lineage>
        <taxon>unclassified sequences</taxon>
        <taxon>metagenomes</taxon>
        <taxon>ecological metagenomes</taxon>
    </lineage>
</organism>
<dbReference type="InterPro" id="IPR055201">
    <property type="entry name" value="IHF-like_H2TH"/>
</dbReference>
<protein>
    <submittedName>
        <fullName evidence="3">Unannotated protein</fullName>
    </submittedName>
</protein>
<gene>
    <name evidence="2" type="ORF">UFOPK1358_01608</name>
    <name evidence="3" type="ORF">UFOPK2766_01164</name>
</gene>
<dbReference type="EMBL" id="CAEZYU010000048">
    <property type="protein sequence ID" value="CAB4742993.1"/>
    <property type="molecule type" value="Genomic_DNA"/>
</dbReference>
<dbReference type="Gene3D" id="1.10.8.50">
    <property type="match status" value="1"/>
</dbReference>
<evidence type="ECO:0000313" key="2">
    <source>
        <dbReference type="EMBL" id="CAB4550742.1"/>
    </source>
</evidence>
<evidence type="ECO:0000259" key="1">
    <source>
        <dbReference type="Pfam" id="PF22525"/>
    </source>
</evidence>
<evidence type="ECO:0000313" key="3">
    <source>
        <dbReference type="EMBL" id="CAB4742993.1"/>
    </source>
</evidence>
<sequence>MTHDEAVGWAQTVRTARYSLREQLGAAEFDLCELLEVGQRNSLVGQVKLLWALESFPGARKVDTRRQLAKMGISDSVRINELQQTSIESLVSNFAPQSQTAATR</sequence>
<accession>A0A6J6T800</accession>
<feature type="domain" description="Integration host factor-like helix-two turn-helix" evidence="1">
    <location>
        <begin position="27"/>
        <end position="94"/>
    </location>
</feature>
<dbReference type="AlphaFoldDB" id="A0A6J6T800"/>
<name>A0A6J6T800_9ZZZZ</name>
<reference evidence="3" key="1">
    <citation type="submission" date="2020-05" db="EMBL/GenBank/DDBJ databases">
        <authorList>
            <person name="Chiriac C."/>
            <person name="Salcher M."/>
            <person name="Ghai R."/>
            <person name="Kavagutti S V."/>
        </authorList>
    </citation>
    <scope>NUCLEOTIDE SEQUENCE</scope>
</reference>
<proteinExistence type="predicted"/>
<dbReference type="Pfam" id="PF22525">
    <property type="entry name" value="H2TH_5"/>
    <property type="match status" value="1"/>
</dbReference>